<dbReference type="AlphaFoldDB" id="A0A0W0YUT9"/>
<name>A0A0W0YUT9_9GAMM</name>
<dbReference type="RefSeq" id="WP_027271174.1">
    <property type="nucleotide sequence ID" value="NZ_CAAAJE010000014.1"/>
</dbReference>
<dbReference type="Proteomes" id="UP000054621">
    <property type="component" value="Unassembled WGS sequence"/>
</dbReference>
<gene>
    <name evidence="1" type="ORF">Lsai_0094</name>
</gene>
<comment type="caution">
    <text evidence="1">The sequence shown here is derived from an EMBL/GenBank/DDBJ whole genome shotgun (WGS) entry which is preliminary data.</text>
</comment>
<dbReference type="OrthoDB" id="5643019at2"/>
<dbReference type="Pfam" id="PF26393">
    <property type="entry name" value="Lart1_ADPRT"/>
    <property type="match status" value="1"/>
</dbReference>
<proteinExistence type="predicted"/>
<dbReference type="InterPro" id="IPR059097">
    <property type="entry name" value="Lart1_ADPRT"/>
</dbReference>
<dbReference type="EMBL" id="LNYV01000001">
    <property type="protein sequence ID" value="KTD60636.1"/>
    <property type="molecule type" value="Genomic_DNA"/>
</dbReference>
<protein>
    <submittedName>
        <fullName evidence="1">Uncharacterized protein</fullName>
    </submittedName>
</protein>
<evidence type="ECO:0000313" key="2">
    <source>
        <dbReference type="Proteomes" id="UP000054621"/>
    </source>
</evidence>
<dbReference type="PATRIC" id="fig|28087.4.peg.99"/>
<accession>A0A0W0YUT9</accession>
<sequence length="303" mass="35551">MYDKHNQFFQNQKEKLASEIRFFNVTKTSTATHELYRGFDNLASVIFSFPTLLIGIFGKTYPEMITMEQIKLHKLTNLSNDFHMVSMSEDIEVAFDWGNGCFITIDPMLFRSFTVDVHETYRKNDLNLPGRMEREKEHVALVVPYCSIKKVTINNKEITNPFYLAVSNNNQEAIKAFNGIYCRLVSLLRNKYTKELDVHEEKLALQEHVTAYLQFYEKHSGSDNPFNKTHQELVTLYPEFMEYFVPLNPHHPTSDPIKDKVIASSDNLFKEHYYTKSIDASFIHRTKEATTCYDDDWARPFYE</sequence>
<dbReference type="eggNOG" id="ENOG5030R09">
    <property type="taxonomic scope" value="Bacteria"/>
</dbReference>
<evidence type="ECO:0000313" key="1">
    <source>
        <dbReference type="EMBL" id="KTD60636.1"/>
    </source>
</evidence>
<organism evidence="1 2">
    <name type="scientific">Legionella sainthelensi</name>
    <dbReference type="NCBI Taxonomy" id="28087"/>
    <lineage>
        <taxon>Bacteria</taxon>
        <taxon>Pseudomonadati</taxon>
        <taxon>Pseudomonadota</taxon>
        <taxon>Gammaproteobacteria</taxon>
        <taxon>Legionellales</taxon>
        <taxon>Legionellaceae</taxon>
        <taxon>Legionella</taxon>
    </lineage>
</organism>
<reference evidence="1 2" key="1">
    <citation type="submission" date="2015-11" db="EMBL/GenBank/DDBJ databases">
        <title>Genomic analysis of 38 Legionella species identifies large and diverse effector repertoires.</title>
        <authorList>
            <person name="Burstein D."/>
            <person name="Amaro F."/>
            <person name="Zusman T."/>
            <person name="Lifshitz Z."/>
            <person name="Cohen O."/>
            <person name="Gilbert J.A."/>
            <person name="Pupko T."/>
            <person name="Shuman H.A."/>
            <person name="Segal G."/>
        </authorList>
    </citation>
    <scope>NUCLEOTIDE SEQUENCE [LARGE SCALE GENOMIC DNA]</scope>
    <source>
        <strain evidence="1 2">Mt.St.Helens-4</strain>
    </source>
</reference>